<keyword evidence="3" id="KW-0472">Membrane</keyword>
<name>A0A3P3EJ24_9BURK</name>
<evidence type="ECO:0000313" key="6">
    <source>
        <dbReference type="EMBL" id="RSZ37400.1"/>
    </source>
</evidence>
<evidence type="ECO:0000256" key="2">
    <source>
        <dbReference type="ARBA" id="ARBA00022679"/>
    </source>
</evidence>
<dbReference type="RefSeq" id="WP_124960345.1">
    <property type="nucleotide sequence ID" value="NZ_CBFHCE010000073.1"/>
</dbReference>
<evidence type="ECO:0000256" key="1">
    <source>
        <dbReference type="ARBA" id="ARBA00004752"/>
    </source>
</evidence>
<dbReference type="InterPro" id="IPR023346">
    <property type="entry name" value="Lysozyme-like_dom_sf"/>
</dbReference>
<dbReference type="Proteomes" id="UP000271590">
    <property type="component" value="Unassembled WGS sequence"/>
</dbReference>
<evidence type="ECO:0000313" key="8">
    <source>
        <dbReference type="Proteomes" id="UP000271590"/>
    </source>
</evidence>
<dbReference type="GO" id="GO:0030288">
    <property type="term" value="C:outer membrane-bounded periplasmic space"/>
    <property type="evidence" value="ECO:0007669"/>
    <property type="project" value="TreeGrafter"/>
</dbReference>
<dbReference type="GO" id="GO:0008955">
    <property type="term" value="F:peptidoglycan glycosyltransferase activity"/>
    <property type="evidence" value="ECO:0007669"/>
    <property type="project" value="TreeGrafter"/>
</dbReference>
<organism evidence="5 8">
    <name type="scientific">Variovorax beijingensis</name>
    <dbReference type="NCBI Taxonomy" id="2496117"/>
    <lineage>
        <taxon>Bacteria</taxon>
        <taxon>Pseudomonadati</taxon>
        <taxon>Pseudomonadota</taxon>
        <taxon>Betaproteobacteria</taxon>
        <taxon>Burkholderiales</taxon>
        <taxon>Comamonadaceae</taxon>
        <taxon>Variovorax</taxon>
    </lineage>
</organism>
<keyword evidence="2 5" id="KW-0808">Transferase</keyword>
<dbReference type="PANTHER" id="PTHR32282:SF33">
    <property type="entry name" value="PEPTIDOGLYCAN GLYCOSYLTRANSFERASE"/>
    <property type="match status" value="1"/>
</dbReference>
<dbReference type="InterPro" id="IPR050396">
    <property type="entry name" value="Glycosyltr_51/Transpeptidase"/>
</dbReference>
<comment type="caution">
    <text evidence="5">The sequence shown here is derived from an EMBL/GenBank/DDBJ whole genome shotgun (WGS) entry which is preliminary data.</text>
</comment>
<dbReference type="PANTHER" id="PTHR32282">
    <property type="entry name" value="BINDING PROTEIN TRANSPEPTIDASE, PUTATIVE-RELATED"/>
    <property type="match status" value="1"/>
</dbReference>
<reference evidence="6 7" key="2">
    <citation type="submission" date="2018-12" db="EMBL/GenBank/DDBJ databases">
        <title>The genome sequences of strain 502.</title>
        <authorList>
            <person name="Gao J."/>
            <person name="Sun J."/>
        </authorList>
    </citation>
    <scope>NUCLEOTIDE SEQUENCE [LARGE SCALE GENOMIC DNA]</scope>
    <source>
        <strain evidence="6 7">502</strain>
    </source>
</reference>
<reference evidence="5 8" key="1">
    <citation type="submission" date="2018-11" db="EMBL/GenBank/DDBJ databases">
        <title>The genome of Variovorax sp T529.</title>
        <authorList>
            <person name="Gao J."/>
        </authorList>
    </citation>
    <scope>NUCLEOTIDE SEQUENCE [LARGE SCALE GENOMIC DNA]</scope>
    <source>
        <strain evidence="5 8">T529</strain>
    </source>
</reference>
<sequence>MKQFLRFVIYGLLALVVTTCVAIFLIVKLVLAPAAGEWSTTVEAGPLRIAVGVPTAVRLATSSWFAPRLDGHSFDSRFGTLHFAWKEATGVLEVRCSPCSAEVAALGTQPIVFEGLVATVKRDGNTLGGTIEATPRSAEAAAMLQGQWEGHLPPKGKGLQLSADIKDAPIARWYAVLAPNLPELQRARIGGTLALRGQVALPEATFAVQPTVSQFTVEGLGTEAMLGARTSCGAPSKLANDSWLARAVIAAEDQRFFTHAGYDLAEIVASIDNNQKEGQPKRGGSTLTQQLAKMLVTGSDRTAERKLRELLYAVEMEQTLGKARILQLYLDNAPWGGNLCGAEAAARRYFKRSARSLEPAQAVWLASMLHKPQAVLEQWRRDGQIDPDRTKWVAESVRGISRNQREALLKSVAAARFTAPEAFP</sequence>
<dbReference type="Pfam" id="PF00912">
    <property type="entry name" value="Transgly"/>
    <property type="match status" value="1"/>
</dbReference>
<dbReference type="Proteomes" id="UP000271137">
    <property type="component" value="Unassembled WGS sequence"/>
</dbReference>
<evidence type="ECO:0000313" key="5">
    <source>
        <dbReference type="EMBL" id="RRH86399.1"/>
    </source>
</evidence>
<evidence type="ECO:0000256" key="3">
    <source>
        <dbReference type="SAM" id="Phobius"/>
    </source>
</evidence>
<keyword evidence="3" id="KW-0812">Transmembrane</keyword>
<protein>
    <submittedName>
        <fullName evidence="5">Glycosyl transferase</fullName>
    </submittedName>
</protein>
<keyword evidence="7" id="KW-1185">Reference proteome</keyword>
<dbReference type="SUPFAM" id="SSF53955">
    <property type="entry name" value="Lysozyme-like"/>
    <property type="match status" value="1"/>
</dbReference>
<dbReference type="EMBL" id="RQXU01000013">
    <property type="protein sequence ID" value="RRH86399.1"/>
    <property type="molecule type" value="Genomic_DNA"/>
</dbReference>
<feature type="transmembrane region" description="Helical" evidence="3">
    <location>
        <begin position="7"/>
        <end position="31"/>
    </location>
</feature>
<feature type="domain" description="Glycosyl transferase family 51" evidence="4">
    <location>
        <begin position="243"/>
        <end position="377"/>
    </location>
</feature>
<proteinExistence type="predicted"/>
<evidence type="ECO:0000259" key="4">
    <source>
        <dbReference type="Pfam" id="PF00912"/>
    </source>
</evidence>
<dbReference type="InterPro" id="IPR036950">
    <property type="entry name" value="PBP_transglycosylase"/>
</dbReference>
<dbReference type="GO" id="GO:0009252">
    <property type="term" value="P:peptidoglycan biosynthetic process"/>
    <property type="evidence" value="ECO:0007669"/>
    <property type="project" value="TreeGrafter"/>
</dbReference>
<accession>A0A3P3EJ24</accession>
<dbReference type="AlphaFoldDB" id="A0A3P3EJ24"/>
<dbReference type="EMBL" id="RXFQ01000006">
    <property type="protein sequence ID" value="RSZ37400.1"/>
    <property type="molecule type" value="Genomic_DNA"/>
</dbReference>
<dbReference type="Gene3D" id="1.10.3810.10">
    <property type="entry name" value="Biosynthetic peptidoglycan transglycosylase-like"/>
    <property type="match status" value="1"/>
</dbReference>
<comment type="pathway">
    <text evidence="1">Cell wall biogenesis; peptidoglycan biosynthesis.</text>
</comment>
<keyword evidence="3" id="KW-1133">Transmembrane helix</keyword>
<dbReference type="InterPro" id="IPR001264">
    <property type="entry name" value="Glyco_trans_51"/>
</dbReference>
<gene>
    <name evidence="5" type="ORF">EH244_21335</name>
    <name evidence="6" type="ORF">EJO66_11890</name>
</gene>
<evidence type="ECO:0000313" key="7">
    <source>
        <dbReference type="Proteomes" id="UP000271137"/>
    </source>
</evidence>